<feature type="compositionally biased region" description="Basic and acidic residues" evidence="2">
    <location>
        <begin position="1"/>
        <end position="14"/>
    </location>
</feature>
<dbReference type="STRING" id="1754190.A0A1Y2AFU1"/>
<feature type="region of interest" description="Disordered" evidence="2">
    <location>
        <begin position="899"/>
        <end position="925"/>
    </location>
</feature>
<dbReference type="GO" id="GO:0007076">
    <property type="term" value="P:mitotic chromosome condensation"/>
    <property type="evidence" value="ECO:0007669"/>
    <property type="project" value="TreeGrafter"/>
</dbReference>
<evidence type="ECO:0000313" key="4">
    <source>
        <dbReference type="Proteomes" id="UP000193920"/>
    </source>
</evidence>
<proteinExistence type="predicted"/>
<dbReference type="GO" id="GO:0000793">
    <property type="term" value="C:condensed chromosome"/>
    <property type="evidence" value="ECO:0007669"/>
    <property type="project" value="TreeGrafter"/>
</dbReference>
<reference evidence="3 4" key="1">
    <citation type="submission" date="2016-08" db="EMBL/GenBank/DDBJ databases">
        <title>A Parts List for Fungal Cellulosomes Revealed by Comparative Genomics.</title>
        <authorList>
            <consortium name="DOE Joint Genome Institute"/>
            <person name="Haitjema C.H."/>
            <person name="Gilmore S.P."/>
            <person name="Henske J.K."/>
            <person name="Solomon K.V."/>
            <person name="De Groot R."/>
            <person name="Kuo A."/>
            <person name="Mondo S.J."/>
            <person name="Salamov A.A."/>
            <person name="Labutti K."/>
            <person name="Zhao Z."/>
            <person name="Chiniquy J."/>
            <person name="Barry K."/>
            <person name="Brewer H.M."/>
            <person name="Purvine S.O."/>
            <person name="Wright A.T."/>
            <person name="Boxma B."/>
            <person name="Van Alen T."/>
            <person name="Hackstein J.H."/>
            <person name="Baker S.E."/>
            <person name="Grigoriev I.V."/>
            <person name="O'Malley M.A."/>
        </authorList>
    </citation>
    <scope>NUCLEOTIDE SEQUENCE [LARGE SCALE GENOMIC DNA]</scope>
    <source>
        <strain evidence="3 4">G1</strain>
    </source>
</reference>
<accession>A0A1Y2AFU1</accession>
<feature type="compositionally biased region" description="Polar residues" evidence="2">
    <location>
        <begin position="571"/>
        <end position="604"/>
    </location>
</feature>
<sequence length="2175" mass="243088">MDFDKDFNRQEKINLGKKKLKKFRKNHNVSSGETSQDSLNSENTPSHSFSIPGTPNVNLNVSHSSPLSYHLNNTTLSQNNTNALVTNETNLTQIYNINEISQADSSIKTTNSNTMNNSKSENTYPTNPTDISINANSNNNSYLSSEANKTNITDIGINNNNTFTTSTTTSNNINYSVENSQSNYYSIPNTSNSFTYQTNVQNSYYPVENTGNNYSIITSNSNPILEEKKPTGSRSSSIRSGISGFVGSMFKNIIDAAAPPIAPEYLQKYKSSHNSSVNSLENENDNGMGNNFLVSNKAKYDDNTNNNDNSVINNPGASAEVEPLKIEEPEYMKNLSGNSNNNATPLFIQNSNLINNQVPPPPTSAVAPSQYIRSMPKKKKKWAAFTYNEDEIVVDRENYSKNPANAISLKDYMNQQQQKQINDTTKPSAENSLQEPPKSTSFIPPKATNETINTNMIVPGPPKIIEKVDTSSGASNLLSPSQTTPNANASFNLSPNVSKTPTPPPPKAESSINSSAISPPPRVESNISSSVTPPPPKAESNISSSVIPPPPKAGLDISSSVTPPPPMAISGVNSNTPSPMIETNNPNLTMTSPPITGYNNKTNSIPPPPKANTYNISASRTPPPPKNSAYPGFSVPSPANIGFNIPTPSYPTATSTYGTSFVPAVSTLSSSNTNDKIYNTATVIQDEKEDLSGNIDIDNKSNNPSVMGFIEENDNILLSSPHIDSSVIRNHKNVNPKLHNKTSFSSLIKNPDVIELTSSSNVTTPVDKSETYSNASDLFNSIGNENNLFMNNNPGLNNNGNENLNDILLNNNLKGNKKTKNNYSLPLENIMASPFGIHPKINTKVDENTETKLNESASFDLEPISMTSSTKNEICSETISPDDASSLFGVTRKSKEVAESSSLHQSFVPNDDSNDNEPSPSVAIKKNPINDNLLLSSNVGGTKNIDNKELPYTLIDDLENVNISESTKSKKTPFNKDISLVSPEKLNEMSDIPLDENIPEQSTRQYITSKIFSETAKAKNLLSGMFPIRDNKSEGSVGKLMNLAFSSHSENNSSEPTTNYDKANETEDNAILKPSTEVEIEQNVLFTGSDNNDNQGIFINQSDIKIDEKSSPLPLSVNTLDTPKPEQLFATPTEQRKTGILYSSNMETASNLFGESNKSDNNQLDDEFMSYINKDNSNNNTEFTIQQSQDKNVSSYNNQNENIPFSTTENVDMVVNNSFYNQSQDNSIPFFTSDNDNSNGFSNDTHNQKGSAKFYISSGNATPINSDMYNNSESSFPLSGTTSPIKNEINPTSNISTPLKTEVVNQPGEVLAYKSQTTTPIQNEASSKNEKIPFFNSQITSPIRNEVSNQNDSIPFYNSQTTSPINNESTNQNENVQFYSNNSLPIQSNNQNDAVPFFNVENNNQKMSYPTFTINNQDNNILFFNDDKTKNQQNNTSSFNTNNQIPFYSQSENTNTSFNNESPSANIFDTVANQNNDTNVNFFDNGIQENNNGGNWFEQFSQSNESFVTSEIINNESVSQNGKDEKSMSPKLEEEKLTNELNEISKDKENKNIIEENNIINQEELIKDNKAEKQSKSTGIETEQIVVHKTIDEKGLTKLNNELEDSNNKVTSDSEIIKKLNSQIEEQKKKNNALIDKIKTLEHENDENIKKIKQNEKNIDNLNSLIKMKDQQIDLLKEESENDSENKDNSNELDKMNNLLKEKINIIEELTIENQNLKNEKDKQKQLLEVKENELNTCKNKIKELSDEINRISSSDNIENKLKEFSNQIQELQSLINEKDKQKDEILKEKQLIESESKEQLDRLEESKNSYLQLQNNCSILQEEIKKSKEQNANLEQEMTLIKFKYDKIEKINNEEKDFLQKMKELYPNLPLSEIVDKISNITIEKEVVQPKPLDPSKTNNIQELNWNDIGNTDNKEEFENYINDSNLNAFTPQPMILPITNEQVKKYEIENNELKEKCSSYEKVIEKNKAEIEYLKDLINNHKPLDYVEFNDSSNDGNHNLIEIISQLTKDNQALNLQIQELRNEVNSNNQVDSNPLTFSNQPYDNINTSSSFSYPPYMNTTQPPTDLMYNQLYSGNNMNGNTGIENNQGLSSYTSPYENIIDNKVYEQPGFDMNYYNNRALSTFTTPSSTYDHQQLLNQLDEREKNERNKMLASTSINPSQTDLLYKYNSYNY</sequence>
<organism evidence="3 4">
    <name type="scientific">Neocallimastix californiae</name>
    <dbReference type="NCBI Taxonomy" id="1754190"/>
    <lineage>
        <taxon>Eukaryota</taxon>
        <taxon>Fungi</taxon>
        <taxon>Fungi incertae sedis</taxon>
        <taxon>Chytridiomycota</taxon>
        <taxon>Chytridiomycota incertae sedis</taxon>
        <taxon>Neocallimastigomycetes</taxon>
        <taxon>Neocallimastigales</taxon>
        <taxon>Neocallimastigaceae</taxon>
        <taxon>Neocallimastix</taxon>
    </lineage>
</organism>
<feature type="region of interest" description="Disordered" evidence="2">
    <location>
        <begin position="406"/>
        <end position="626"/>
    </location>
</feature>
<feature type="compositionally biased region" description="Polar residues" evidence="2">
    <location>
        <begin position="470"/>
        <end position="498"/>
    </location>
</feature>
<gene>
    <name evidence="3" type="ORF">LY90DRAFT_676296</name>
</gene>
<evidence type="ECO:0000313" key="3">
    <source>
        <dbReference type="EMBL" id="ORY21411.1"/>
    </source>
</evidence>
<evidence type="ECO:0000256" key="1">
    <source>
        <dbReference type="SAM" id="Coils"/>
    </source>
</evidence>
<feature type="compositionally biased region" description="Polar residues" evidence="2">
    <location>
        <begin position="28"/>
        <end position="57"/>
    </location>
</feature>
<dbReference type="GO" id="GO:0003682">
    <property type="term" value="F:chromatin binding"/>
    <property type="evidence" value="ECO:0007669"/>
    <property type="project" value="TreeGrafter"/>
</dbReference>
<protein>
    <submittedName>
        <fullName evidence="3">Uncharacterized protein</fullName>
    </submittedName>
</protein>
<dbReference type="PANTHER" id="PTHR43941:SF1">
    <property type="entry name" value="STRUCTURAL MAINTENANCE OF CHROMOSOMES PROTEIN 2"/>
    <property type="match status" value="1"/>
</dbReference>
<dbReference type="PANTHER" id="PTHR43941">
    <property type="entry name" value="STRUCTURAL MAINTENANCE OF CHROMOSOMES PROTEIN 2"/>
    <property type="match status" value="1"/>
</dbReference>
<keyword evidence="4" id="KW-1185">Reference proteome</keyword>
<dbReference type="OrthoDB" id="2155215at2759"/>
<feature type="region of interest" description="Disordered" evidence="2">
    <location>
        <begin position="1"/>
        <end position="57"/>
    </location>
</feature>
<name>A0A1Y2AFU1_9FUNG</name>
<feature type="coiled-coil region" evidence="1">
    <location>
        <begin position="1938"/>
        <end position="1972"/>
    </location>
</feature>
<dbReference type="EMBL" id="MCOG01000266">
    <property type="protein sequence ID" value="ORY21411.1"/>
    <property type="molecule type" value="Genomic_DNA"/>
</dbReference>
<feature type="coiled-coil region" evidence="1">
    <location>
        <begin position="2006"/>
        <end position="2033"/>
    </location>
</feature>
<dbReference type="GO" id="GO:0000785">
    <property type="term" value="C:chromatin"/>
    <property type="evidence" value="ECO:0007669"/>
    <property type="project" value="TreeGrafter"/>
</dbReference>
<keyword evidence="1" id="KW-0175">Coiled coil</keyword>
<feature type="compositionally biased region" description="Polar residues" evidence="2">
    <location>
        <begin position="413"/>
        <end position="456"/>
    </location>
</feature>
<feature type="coiled-coil region" evidence="1">
    <location>
        <begin position="1617"/>
        <end position="1845"/>
    </location>
</feature>
<feature type="compositionally biased region" description="Polar residues" evidence="2">
    <location>
        <begin position="899"/>
        <end position="908"/>
    </location>
</feature>
<comment type="caution">
    <text evidence="3">The sequence shown here is derived from an EMBL/GenBank/DDBJ whole genome shotgun (WGS) entry which is preliminary data.</text>
</comment>
<feature type="compositionally biased region" description="Basic residues" evidence="2">
    <location>
        <begin position="15"/>
        <end position="27"/>
    </location>
</feature>
<dbReference type="GO" id="GO:0000796">
    <property type="term" value="C:condensin complex"/>
    <property type="evidence" value="ECO:0007669"/>
    <property type="project" value="TreeGrafter"/>
</dbReference>
<dbReference type="Proteomes" id="UP000193920">
    <property type="component" value="Unassembled WGS sequence"/>
</dbReference>
<evidence type="ECO:0000256" key="2">
    <source>
        <dbReference type="SAM" id="MobiDB-lite"/>
    </source>
</evidence>
<feature type="region of interest" description="Disordered" evidence="2">
    <location>
        <begin position="1275"/>
        <end position="1298"/>
    </location>
</feature>